<feature type="signal peptide" evidence="1">
    <location>
        <begin position="1"/>
        <end position="21"/>
    </location>
</feature>
<gene>
    <name evidence="2" type="ORF">MOP44_17160</name>
</gene>
<protein>
    <submittedName>
        <fullName evidence="2">Uncharacterized protein</fullName>
    </submittedName>
</protein>
<reference evidence="2" key="1">
    <citation type="submission" date="2021-04" db="EMBL/GenBank/DDBJ databases">
        <title>Phylogenetic analysis of Acidobacteriaceae.</title>
        <authorList>
            <person name="Qiu L."/>
            <person name="Zhang Q."/>
        </authorList>
    </citation>
    <scope>NUCLEOTIDE SEQUENCE</scope>
    <source>
        <strain evidence="2">DSM 25168</strain>
    </source>
</reference>
<evidence type="ECO:0000313" key="2">
    <source>
        <dbReference type="EMBL" id="UWZ82299.1"/>
    </source>
</evidence>
<evidence type="ECO:0000256" key="1">
    <source>
        <dbReference type="SAM" id="SignalP"/>
    </source>
</evidence>
<dbReference type="RefSeq" id="WP_260791483.1">
    <property type="nucleotide sequence ID" value="NZ_CP093313.1"/>
</dbReference>
<dbReference type="AlphaFoldDB" id="A0A9J7BII6"/>
<organism evidence="2 3">
    <name type="scientific">Occallatibacter riparius</name>
    <dbReference type="NCBI Taxonomy" id="1002689"/>
    <lineage>
        <taxon>Bacteria</taxon>
        <taxon>Pseudomonadati</taxon>
        <taxon>Acidobacteriota</taxon>
        <taxon>Terriglobia</taxon>
        <taxon>Terriglobales</taxon>
        <taxon>Acidobacteriaceae</taxon>
        <taxon>Occallatibacter</taxon>
    </lineage>
</organism>
<sequence length="273" mass="29358">MRSVLLAIAIVLSVLSAKAPAQVPNLPEGSQTRWVVSQPQEIVAYVVFDPAVAKRELPQSLRFINLRELATAGIPWAADYLAKHPAQGNWAISFLEIVQMGTFIIDGRTPNWPKDGAAALWFARVAPSDPAANLGPGRPYLALEFWMPDSAYVAYMREKGYSATYGEATLLQDSDGTWRGTIKADGLEVAAACMPVGPVSGGTRSAGTQTIFPPLSSSVKNVIRVAFAGHRERECGDGSSLDLHGTHPLTGGIALEPMVFEYGYILRGATYPK</sequence>
<accession>A0A9J7BII6</accession>
<evidence type="ECO:0000313" key="3">
    <source>
        <dbReference type="Proteomes" id="UP001059380"/>
    </source>
</evidence>
<proteinExistence type="predicted"/>
<dbReference type="KEGG" id="orp:MOP44_17160"/>
<dbReference type="EMBL" id="CP093313">
    <property type="protein sequence ID" value="UWZ82299.1"/>
    <property type="molecule type" value="Genomic_DNA"/>
</dbReference>
<keyword evidence="3" id="KW-1185">Reference proteome</keyword>
<dbReference type="Proteomes" id="UP001059380">
    <property type="component" value="Chromosome"/>
</dbReference>
<keyword evidence="1" id="KW-0732">Signal</keyword>
<feature type="chain" id="PRO_5039899406" evidence="1">
    <location>
        <begin position="22"/>
        <end position="273"/>
    </location>
</feature>
<name>A0A9J7BII6_9BACT</name>